<dbReference type="EMBL" id="JXRQ01000008">
    <property type="protein sequence ID" value="KIL53573.1"/>
    <property type="molecule type" value="Genomic_DNA"/>
</dbReference>
<protein>
    <submittedName>
        <fullName evidence="1">Uncharacterized protein</fullName>
    </submittedName>
</protein>
<accession>A0A0C2WC21</accession>
<sequence>MNTFHENKTMLSKLAGMMFFVLSVLLITGCSDTGAAEETDKSKEAIQAVIEEEFNGPDETYIELSNTAMELQQEAQNQEEYDVYLQSPEYQEWEDYMADTYAAYFTEDGYEDFLNVTPAYFYSHYEHDYNMSTSDIEITRSEKNPKIYRFTFTVEYESGNSGAEQYDLEGEAITTEEGKIERIMYGDRGELRQRLSDDSNNQN</sequence>
<dbReference type="Proteomes" id="UP000031950">
    <property type="component" value="Unassembled WGS sequence"/>
</dbReference>
<dbReference type="OrthoDB" id="2425726at2"/>
<organism evidence="1 2">
    <name type="scientific">Jeotgalibacillus alimentarius</name>
    <dbReference type="NCBI Taxonomy" id="135826"/>
    <lineage>
        <taxon>Bacteria</taxon>
        <taxon>Bacillati</taxon>
        <taxon>Bacillota</taxon>
        <taxon>Bacilli</taxon>
        <taxon>Bacillales</taxon>
        <taxon>Caryophanaceae</taxon>
        <taxon>Jeotgalibacillus</taxon>
    </lineage>
</organism>
<proteinExistence type="predicted"/>
<reference evidence="1 2" key="1">
    <citation type="submission" date="2015-01" db="EMBL/GenBank/DDBJ databases">
        <title>Genome sequence of Jeotgalibacillus alimentarius.</title>
        <authorList>
            <person name="Goh K.M."/>
            <person name="Chan K.-G."/>
            <person name="Yaakop A.S."/>
            <person name="Ee R."/>
            <person name="Gan H.M."/>
            <person name="Chan C.S."/>
        </authorList>
    </citation>
    <scope>NUCLEOTIDE SEQUENCE [LARGE SCALE GENOMIC DNA]</scope>
    <source>
        <strain evidence="1 2">YKJ-13</strain>
    </source>
</reference>
<dbReference type="AlphaFoldDB" id="A0A0C2WC21"/>
<gene>
    <name evidence="1" type="ORF">KP77_05490</name>
</gene>
<keyword evidence="2" id="KW-1185">Reference proteome</keyword>
<dbReference type="RefSeq" id="WP_041121193.1">
    <property type="nucleotide sequence ID" value="NZ_JXRQ01000008.1"/>
</dbReference>
<evidence type="ECO:0000313" key="1">
    <source>
        <dbReference type="EMBL" id="KIL53573.1"/>
    </source>
</evidence>
<evidence type="ECO:0000313" key="2">
    <source>
        <dbReference type="Proteomes" id="UP000031950"/>
    </source>
</evidence>
<dbReference type="PATRIC" id="fig|135826.4.peg.544"/>
<name>A0A0C2WC21_9BACL</name>
<comment type="caution">
    <text evidence="1">The sequence shown here is derived from an EMBL/GenBank/DDBJ whole genome shotgun (WGS) entry which is preliminary data.</text>
</comment>